<dbReference type="InterPro" id="IPR000023">
    <property type="entry name" value="Phosphofructokinase_dom"/>
</dbReference>
<feature type="repeat" description="TPR" evidence="6">
    <location>
        <begin position="49"/>
        <end position="82"/>
    </location>
</feature>
<dbReference type="AlphaFoldDB" id="A0A812IA58"/>
<dbReference type="InterPro" id="IPR011990">
    <property type="entry name" value="TPR-like_helical_dom_sf"/>
</dbReference>
<comment type="cofactor">
    <cofactor evidence="1">
        <name>Mg(2+)</name>
        <dbReference type="ChEBI" id="CHEBI:18420"/>
    </cofactor>
</comment>
<dbReference type="InterPro" id="IPR050929">
    <property type="entry name" value="PFKA"/>
</dbReference>
<dbReference type="InterPro" id="IPR035966">
    <property type="entry name" value="PKF_sf"/>
</dbReference>
<dbReference type="Pfam" id="PF00365">
    <property type="entry name" value="PFK"/>
    <property type="match status" value="1"/>
</dbReference>
<dbReference type="Gene3D" id="3.40.50.460">
    <property type="entry name" value="Phosphofructokinase domain"/>
    <property type="match status" value="1"/>
</dbReference>
<keyword evidence="2" id="KW-0808">Transferase</keyword>
<dbReference type="OrthoDB" id="537915at2759"/>
<evidence type="ECO:0000256" key="6">
    <source>
        <dbReference type="PROSITE-ProRule" id="PRU00339"/>
    </source>
</evidence>
<name>A0A812IA58_9DINO</name>
<dbReference type="GO" id="GO:0003872">
    <property type="term" value="F:6-phosphofructokinase activity"/>
    <property type="evidence" value="ECO:0007669"/>
    <property type="project" value="InterPro"/>
</dbReference>
<dbReference type="InterPro" id="IPR022953">
    <property type="entry name" value="ATP_PFK"/>
</dbReference>
<dbReference type="PROSITE" id="PS50005">
    <property type="entry name" value="TPR"/>
    <property type="match status" value="1"/>
</dbReference>
<proteinExistence type="predicted"/>
<dbReference type="Gene3D" id="1.25.40.10">
    <property type="entry name" value="Tetratricopeptide repeat domain"/>
    <property type="match status" value="1"/>
</dbReference>
<protein>
    <submittedName>
        <fullName evidence="8">PFK6 protein</fullName>
    </submittedName>
</protein>
<gene>
    <name evidence="8" type="primary">PFK6</name>
    <name evidence="8" type="ORF">SNAT2548_LOCUS3700</name>
</gene>
<dbReference type="PANTHER" id="PTHR45770">
    <property type="entry name" value="ATP-DEPENDENT 6-PHOSPHOFRUCTOKINASE 1"/>
    <property type="match status" value="1"/>
</dbReference>
<accession>A0A812IA58</accession>
<reference evidence="8" key="1">
    <citation type="submission" date="2021-02" db="EMBL/GenBank/DDBJ databases">
        <authorList>
            <person name="Dougan E. K."/>
            <person name="Rhodes N."/>
            <person name="Thang M."/>
            <person name="Chan C."/>
        </authorList>
    </citation>
    <scope>NUCLEOTIDE SEQUENCE</scope>
</reference>
<keyword evidence="5" id="KW-0460">Magnesium</keyword>
<keyword evidence="9" id="KW-1185">Reference proteome</keyword>
<organism evidence="8 9">
    <name type="scientific">Symbiodinium natans</name>
    <dbReference type="NCBI Taxonomy" id="878477"/>
    <lineage>
        <taxon>Eukaryota</taxon>
        <taxon>Sar</taxon>
        <taxon>Alveolata</taxon>
        <taxon>Dinophyceae</taxon>
        <taxon>Suessiales</taxon>
        <taxon>Symbiodiniaceae</taxon>
        <taxon>Symbiodinium</taxon>
    </lineage>
</organism>
<keyword evidence="4" id="KW-0418">Kinase</keyword>
<evidence type="ECO:0000259" key="7">
    <source>
        <dbReference type="Pfam" id="PF00365"/>
    </source>
</evidence>
<dbReference type="InterPro" id="IPR019734">
    <property type="entry name" value="TPR_rpt"/>
</dbReference>
<evidence type="ECO:0000256" key="2">
    <source>
        <dbReference type="ARBA" id="ARBA00022679"/>
    </source>
</evidence>
<evidence type="ECO:0000256" key="4">
    <source>
        <dbReference type="ARBA" id="ARBA00022777"/>
    </source>
</evidence>
<dbReference type="GO" id="GO:0006002">
    <property type="term" value="P:fructose 6-phosphate metabolic process"/>
    <property type="evidence" value="ECO:0007669"/>
    <property type="project" value="InterPro"/>
</dbReference>
<comment type="caution">
    <text evidence="8">The sequence shown here is derived from an EMBL/GenBank/DDBJ whole genome shotgun (WGS) entry which is preliminary data.</text>
</comment>
<dbReference type="Gene3D" id="3.40.50.450">
    <property type="match status" value="1"/>
</dbReference>
<dbReference type="UniPathway" id="UPA00109">
    <property type="reaction ID" value="UER00182"/>
</dbReference>
<evidence type="ECO:0000256" key="5">
    <source>
        <dbReference type="ARBA" id="ARBA00022842"/>
    </source>
</evidence>
<keyword evidence="6" id="KW-0802">TPR repeat</keyword>
<dbReference type="GO" id="GO:0046872">
    <property type="term" value="F:metal ion binding"/>
    <property type="evidence" value="ECO:0007669"/>
    <property type="project" value="UniProtKB-KW"/>
</dbReference>
<dbReference type="EMBL" id="CAJNDS010000225">
    <property type="protein sequence ID" value="CAE7030692.1"/>
    <property type="molecule type" value="Genomic_DNA"/>
</dbReference>
<feature type="domain" description="Phosphofructokinase" evidence="7">
    <location>
        <begin position="316"/>
        <end position="466"/>
    </location>
</feature>
<evidence type="ECO:0000256" key="1">
    <source>
        <dbReference type="ARBA" id="ARBA00001946"/>
    </source>
</evidence>
<evidence type="ECO:0000313" key="9">
    <source>
        <dbReference type="Proteomes" id="UP000604046"/>
    </source>
</evidence>
<keyword evidence="3" id="KW-0479">Metal-binding</keyword>
<sequence length="660" mass="72539">MLRRCLVEEPGHCAARAADLALSFRKMGQGKVSQVLFQWAEQHGSEDAAYQYIRGHHLDYDLDKSERAGPYYQRAYELDPNNPVFLKEYLMWLELIAKDNRSLVELLGPRRVRRKARKTLPELGDPALACEASITTRELLQDHDWSRELWSYALENGVCNQCVENNWALHAPSGRKMREDVGDWQIFLNAFWHRAMRSTMMGATGNAGRHGAYERRVNRTWSLQALSKHSSINELLQTGDTVKRLEVVNLGDLFPSAQVTNELSFSGDMAMGPDSWSTQTLMRHNRRDDRGHTYLQLLRSGPRKMLHFVPAGSSAVIVTCGGLCPGLNSVIREIVMTLARYGVKSIYGCKGGYKGMVQPDTWLPLTPESVQDIHKEGGTILVSDRGALGQPRYIQICWLRNIKQYFVIGGDGTQAGAFQTFTSTQEIGHEVAVVGVPKTIDNDIPILDRSFGFNTACSEAEKAIESFELIPLCNACKCLGSLKPCLALGSPASCAFLLREAIDAAYVEATCNAHCIGLVKLMGIGPRTTLVKVSKRGGAWHFHQLELGEYPSAGSVDVCLLPEMDISLPRLRPGQAGCCCYKIIAAFAAEAVIVVAEGCGDTLLKSSGERGHLSDAGGNKKLADVGPWLKEQLLAYAKRPPPLLLCAASCDACQAHSAAS</sequence>
<dbReference type="Proteomes" id="UP000604046">
    <property type="component" value="Unassembled WGS sequence"/>
</dbReference>
<evidence type="ECO:0000313" key="8">
    <source>
        <dbReference type="EMBL" id="CAE7030692.1"/>
    </source>
</evidence>
<dbReference type="SUPFAM" id="SSF53784">
    <property type="entry name" value="Phosphofructokinase"/>
    <property type="match status" value="2"/>
</dbReference>
<dbReference type="PRINTS" id="PR00476">
    <property type="entry name" value="PHFRCTKINASE"/>
</dbReference>
<evidence type="ECO:0000256" key="3">
    <source>
        <dbReference type="ARBA" id="ARBA00022723"/>
    </source>
</evidence>